<name>A0AAU7EF75_9FLAO</name>
<accession>A0AAU7EF75</accession>
<protein>
    <recommendedName>
        <fullName evidence="3">Lipoprotein</fullName>
    </recommendedName>
</protein>
<gene>
    <name evidence="1" type="ORF">QLS71_015355</name>
</gene>
<evidence type="ECO:0000313" key="2">
    <source>
        <dbReference type="Proteomes" id="UP001224325"/>
    </source>
</evidence>
<proteinExistence type="predicted"/>
<reference evidence="1" key="1">
    <citation type="submission" date="2024-04" db="EMBL/GenBank/DDBJ databases">
        <title>Mariniflexile litorale, isolated from the shallow sediments of the Sea of Japan.</title>
        <authorList>
            <person name="Romanenko L."/>
            <person name="Isaeva M."/>
        </authorList>
    </citation>
    <scope>NUCLEOTIDE SEQUENCE [LARGE SCALE GENOMIC DNA]</scope>
    <source>
        <strain evidence="1">KMM 9835</strain>
    </source>
</reference>
<evidence type="ECO:0008006" key="3">
    <source>
        <dbReference type="Google" id="ProtNLM"/>
    </source>
</evidence>
<sequence length="175" mass="20532">MKYFKIIFAFFLLICQTSCQKKIVGTWYKCNKDGSYDEYKIADHYTIMLSSKSDIVWIHKVKQIDNGIIVSDFESSVNRLMTNNDTLIVLSKTKNKIILKSSYTWAKMELNKADFDFDKIDSTNLDSWKNKTISEFKKRAELINCPDLRTEKEKNIPTIDLDDFEEEEIPITEVK</sequence>
<dbReference type="KEGG" id="mlil:QLS71_015355"/>
<organism evidence="1 2">
    <name type="scientific">Mariniflexile litorale</name>
    <dbReference type="NCBI Taxonomy" id="3045158"/>
    <lineage>
        <taxon>Bacteria</taxon>
        <taxon>Pseudomonadati</taxon>
        <taxon>Bacteroidota</taxon>
        <taxon>Flavobacteriia</taxon>
        <taxon>Flavobacteriales</taxon>
        <taxon>Flavobacteriaceae</taxon>
        <taxon>Mariniflexile</taxon>
    </lineage>
</organism>
<dbReference type="AlphaFoldDB" id="A0AAU7EF75"/>
<keyword evidence="2" id="KW-1185">Reference proteome</keyword>
<evidence type="ECO:0000313" key="1">
    <source>
        <dbReference type="EMBL" id="XBL13687.1"/>
    </source>
</evidence>
<dbReference type="RefSeq" id="WP_308994031.1">
    <property type="nucleotide sequence ID" value="NZ_CP155618.1"/>
</dbReference>
<dbReference type="Proteomes" id="UP001224325">
    <property type="component" value="Chromosome"/>
</dbReference>
<dbReference type="EMBL" id="CP155618">
    <property type="protein sequence ID" value="XBL13687.1"/>
    <property type="molecule type" value="Genomic_DNA"/>
</dbReference>